<evidence type="ECO:0000313" key="2">
    <source>
        <dbReference type="EMBL" id="MBL1411506.1"/>
    </source>
</evidence>
<protein>
    <recommendedName>
        <fullName evidence="4">Phage abortive infection protein</fullName>
    </recommendedName>
</protein>
<reference evidence="2 3" key="1">
    <citation type="submission" date="2021-01" db="EMBL/GenBank/DDBJ databases">
        <title>C459-1 draft genome sequence.</title>
        <authorList>
            <person name="Zhang X.-F."/>
        </authorList>
    </citation>
    <scope>NUCLEOTIDE SEQUENCE [LARGE SCALE GENOMIC DNA]</scope>
    <source>
        <strain evidence="3">C459-1</strain>
    </source>
</reference>
<dbReference type="Proteomes" id="UP000625283">
    <property type="component" value="Unassembled WGS sequence"/>
</dbReference>
<comment type="caution">
    <text evidence="2">The sequence shown here is derived from an EMBL/GenBank/DDBJ whole genome shotgun (WGS) entry which is preliminary data.</text>
</comment>
<sequence>MNNKHKKLNFAIYAVSTLSIITTIILILNLYKEYSLFEGELNMEHTGYVGDFFGGVVGSLIGLLSVLLLYKTLRFQQLEINNNSISSKLQWSTDLLIKLISDLKAETHYQTMLSLSETLGENEMSLRFIIDNIDQIKLNSSKLNHEFKVINKLIYQDYFDVSEMNLLRLLSYNRLGYEFFKFLNNIHGYINQREIPASIQDDLDLTISFQQLNRDLGRVLINISHKNKKEILDIIKNDEIEDDIASIRLEDWLAATQPNTSR</sequence>
<feature type="transmembrane region" description="Helical" evidence="1">
    <location>
        <begin position="12"/>
        <end position="32"/>
    </location>
</feature>
<name>A0ABS1RCE4_9SPHI</name>
<proteinExistence type="predicted"/>
<evidence type="ECO:0000313" key="3">
    <source>
        <dbReference type="Proteomes" id="UP000625283"/>
    </source>
</evidence>
<feature type="transmembrane region" description="Helical" evidence="1">
    <location>
        <begin position="52"/>
        <end position="70"/>
    </location>
</feature>
<evidence type="ECO:0000256" key="1">
    <source>
        <dbReference type="SAM" id="Phobius"/>
    </source>
</evidence>
<evidence type="ECO:0008006" key="4">
    <source>
        <dbReference type="Google" id="ProtNLM"/>
    </source>
</evidence>
<gene>
    <name evidence="2" type="ORF">JKG61_22295</name>
</gene>
<keyword evidence="3" id="KW-1185">Reference proteome</keyword>
<dbReference type="EMBL" id="JAERTY010000019">
    <property type="protein sequence ID" value="MBL1411506.1"/>
    <property type="molecule type" value="Genomic_DNA"/>
</dbReference>
<accession>A0ABS1RCE4</accession>
<dbReference type="RefSeq" id="WP_202105222.1">
    <property type="nucleotide sequence ID" value="NZ_JAERTY010000019.1"/>
</dbReference>
<keyword evidence="1" id="KW-0472">Membrane</keyword>
<organism evidence="2 3">
    <name type="scientific">Sphingobacterium faecale</name>
    <dbReference type="NCBI Taxonomy" id="2803775"/>
    <lineage>
        <taxon>Bacteria</taxon>
        <taxon>Pseudomonadati</taxon>
        <taxon>Bacteroidota</taxon>
        <taxon>Sphingobacteriia</taxon>
        <taxon>Sphingobacteriales</taxon>
        <taxon>Sphingobacteriaceae</taxon>
        <taxon>Sphingobacterium</taxon>
    </lineage>
</organism>
<keyword evidence="1" id="KW-1133">Transmembrane helix</keyword>
<keyword evidence="1" id="KW-0812">Transmembrane</keyword>